<proteinExistence type="predicted"/>
<dbReference type="KEGG" id="cohn:KCTCHS21_50660"/>
<reference evidence="2 3" key="1">
    <citation type="submission" date="2019-01" db="EMBL/GenBank/DDBJ databases">
        <title>Complete genome sequence of Cohnella hallensis HS21 isolated from Korean fir (Abies koreana) rhizospheric soil.</title>
        <authorList>
            <person name="Jiang L."/>
            <person name="Kang S.W."/>
            <person name="Kim S."/>
            <person name="Jung J."/>
            <person name="Kim C.Y."/>
            <person name="Kim D.H."/>
            <person name="Kim S.W."/>
            <person name="Lee J."/>
        </authorList>
    </citation>
    <scope>NUCLEOTIDE SEQUENCE [LARGE SCALE GENOMIC DNA]</scope>
    <source>
        <strain evidence="2 3">HS21</strain>
    </source>
</reference>
<sequence length="87" mass="10680">MEIENLISTKSREDLRKWLQENGKTKKSCWVLISMTPTPNRLLYLDVVEFRCQCTVQDRRKDRRSPYRMDGRQRRRMAVHERYETMD</sequence>
<protein>
    <submittedName>
        <fullName evidence="2">Uncharacterized protein</fullName>
    </submittedName>
</protein>
<evidence type="ECO:0000256" key="1">
    <source>
        <dbReference type="SAM" id="MobiDB-lite"/>
    </source>
</evidence>
<feature type="region of interest" description="Disordered" evidence="1">
    <location>
        <begin position="62"/>
        <end position="87"/>
    </location>
</feature>
<dbReference type="Proteomes" id="UP000289856">
    <property type="component" value="Chromosome"/>
</dbReference>
<name>A0A3T1DC42_9BACL</name>
<evidence type="ECO:0000313" key="2">
    <source>
        <dbReference type="EMBL" id="BBI35667.1"/>
    </source>
</evidence>
<gene>
    <name evidence="2" type="ORF">KCTCHS21_50660</name>
</gene>
<organism evidence="2 3">
    <name type="scientific">Cohnella abietis</name>
    <dbReference type="NCBI Taxonomy" id="2507935"/>
    <lineage>
        <taxon>Bacteria</taxon>
        <taxon>Bacillati</taxon>
        <taxon>Bacillota</taxon>
        <taxon>Bacilli</taxon>
        <taxon>Bacillales</taxon>
        <taxon>Paenibacillaceae</taxon>
        <taxon>Cohnella</taxon>
    </lineage>
</organism>
<keyword evidence="3" id="KW-1185">Reference proteome</keyword>
<accession>A0A3T1DC42</accession>
<dbReference type="AlphaFoldDB" id="A0A3T1DC42"/>
<evidence type="ECO:0000313" key="3">
    <source>
        <dbReference type="Proteomes" id="UP000289856"/>
    </source>
</evidence>
<dbReference type="EMBL" id="AP019400">
    <property type="protein sequence ID" value="BBI35667.1"/>
    <property type="molecule type" value="Genomic_DNA"/>
</dbReference>